<dbReference type="RefSeq" id="WP_285235430.1">
    <property type="nucleotide sequence ID" value="NZ_CP116346.1"/>
</dbReference>
<dbReference type="PANTHER" id="PTHR32309">
    <property type="entry name" value="TYROSINE-PROTEIN KINASE"/>
    <property type="match status" value="1"/>
</dbReference>
<name>A0AA95SQ16_9BURK</name>
<dbReference type="InterPro" id="IPR011010">
    <property type="entry name" value="DNA_brk_join_enz"/>
</dbReference>
<evidence type="ECO:0000313" key="5">
    <source>
        <dbReference type="Proteomes" id="UP001177769"/>
    </source>
</evidence>
<evidence type="ECO:0000256" key="1">
    <source>
        <dbReference type="ARBA" id="ARBA00023172"/>
    </source>
</evidence>
<keyword evidence="5" id="KW-1185">Reference proteome</keyword>
<feature type="coiled-coil region" evidence="2">
    <location>
        <begin position="172"/>
        <end position="199"/>
    </location>
</feature>
<dbReference type="GO" id="GO:0003677">
    <property type="term" value="F:DNA binding"/>
    <property type="evidence" value="ECO:0007669"/>
    <property type="project" value="InterPro"/>
</dbReference>
<evidence type="ECO:0008006" key="6">
    <source>
        <dbReference type="Google" id="ProtNLM"/>
    </source>
</evidence>
<dbReference type="InterPro" id="IPR050445">
    <property type="entry name" value="Bact_polysacc_biosynth/exp"/>
</dbReference>
<organism evidence="4 5">
    <name type="scientific">Paucibacter sediminis</name>
    <dbReference type="NCBI Taxonomy" id="3019553"/>
    <lineage>
        <taxon>Bacteria</taxon>
        <taxon>Pseudomonadati</taxon>
        <taxon>Pseudomonadota</taxon>
        <taxon>Betaproteobacteria</taxon>
        <taxon>Burkholderiales</taxon>
        <taxon>Sphaerotilaceae</taxon>
        <taxon>Roseateles</taxon>
    </lineage>
</organism>
<dbReference type="InterPro" id="IPR013762">
    <property type="entry name" value="Integrase-like_cat_sf"/>
</dbReference>
<keyword evidence="3" id="KW-0812">Transmembrane</keyword>
<accession>A0AA95SQ16</accession>
<keyword evidence="2" id="KW-0175">Coiled coil</keyword>
<dbReference type="Proteomes" id="UP001177769">
    <property type="component" value="Chromosome"/>
</dbReference>
<keyword evidence="1" id="KW-0233">DNA recombination</keyword>
<keyword evidence="3" id="KW-0472">Membrane</keyword>
<dbReference type="GO" id="GO:0015074">
    <property type="term" value="P:DNA integration"/>
    <property type="evidence" value="ECO:0007669"/>
    <property type="project" value="InterPro"/>
</dbReference>
<dbReference type="PANTHER" id="PTHR32309:SF31">
    <property type="entry name" value="CAPSULAR EXOPOLYSACCHARIDE FAMILY"/>
    <property type="match status" value="1"/>
</dbReference>
<evidence type="ECO:0000256" key="3">
    <source>
        <dbReference type="SAM" id="Phobius"/>
    </source>
</evidence>
<dbReference type="AlphaFoldDB" id="A0AA95SQ16"/>
<dbReference type="KEGG" id="pais:PFX98_11965"/>
<dbReference type="Gene3D" id="1.10.443.10">
    <property type="entry name" value="Intergrase catalytic core"/>
    <property type="match status" value="1"/>
</dbReference>
<dbReference type="GO" id="GO:0006310">
    <property type="term" value="P:DNA recombination"/>
    <property type="evidence" value="ECO:0007669"/>
    <property type="project" value="UniProtKB-KW"/>
</dbReference>
<dbReference type="EMBL" id="CP116346">
    <property type="protein sequence ID" value="WIT14302.1"/>
    <property type="molecule type" value="Genomic_DNA"/>
</dbReference>
<evidence type="ECO:0000256" key="2">
    <source>
        <dbReference type="SAM" id="Coils"/>
    </source>
</evidence>
<gene>
    <name evidence="4" type="ORF">PFX98_11965</name>
</gene>
<dbReference type="SUPFAM" id="SSF56349">
    <property type="entry name" value="DNA breaking-rejoining enzymes"/>
    <property type="match status" value="1"/>
</dbReference>
<proteinExistence type="predicted"/>
<evidence type="ECO:0000313" key="4">
    <source>
        <dbReference type="EMBL" id="WIT14302.1"/>
    </source>
</evidence>
<feature type="coiled-coil region" evidence="2">
    <location>
        <begin position="223"/>
        <end position="382"/>
    </location>
</feature>
<keyword evidence="3" id="KW-1133">Transmembrane helix</keyword>
<protein>
    <recommendedName>
        <fullName evidence="6">Tyr recombinase domain-containing protein</fullName>
    </recommendedName>
</protein>
<reference evidence="4" key="1">
    <citation type="submission" date="2023-01" db="EMBL/GenBank/DDBJ databases">
        <title>Whole genome sequence of Paucibacter sp. S2-9 isolated from pond sediment.</title>
        <authorList>
            <person name="Jung J.Y."/>
        </authorList>
    </citation>
    <scope>NUCLEOTIDE SEQUENCE</scope>
    <source>
        <strain evidence="4">S2-9</strain>
    </source>
</reference>
<sequence>MASLHHGAGFAAPAPRSLAMRRRLQVFVAVFGLGLLLGLGLDFMRSAVYTASAKLQIIPAPGLVAGAASSAATLTPVAPALQLEGEILRSRALVQQAVEQLSAQGLIKAGADDPVLAVQQLLSVRPVADSQLLQLQAQSPDAALVAPLVNTLVEVYRRAQSESGSLASNEKLDAAREEIRVIEARLADKRHAAESYRQQNHIVSSERDESQALARLKGLNTSLQQATDRQAVSEGKVQALEQAVARGARLPQARDNPTVAGLEARLSQAREDWRGMERQYTPQYLDMDPGARALKARIANLEQQLDAERSKSQQMALAEAREELASAKSTVQRLQQQLSGDRQEVQSASQQLGAYQVMQAEVHGLEQLLQTARQKLLALESSERARRPQLLVLEPAVTPAAPSSPAYWRDAGLVLAGALLLGFLAVWFVEFFNRSEAAAPVTTTVVIPPAMMGLPGQAGMPPQAVLPAAPERALLAGAPPRELQAGEVGQLLAAATPEHKPVLAALLCGLTVDELLALQLQHVDAKRGQLQVPGADARRLPLAAPLRAAWALNAGGAAELPLLQHASGRALQADEVHMIVAATAHDAQLDGADALTAEMLRHSYIAFLVRQGLRFSELGQLVGRLSSEALNALAPLAPASERRGIEDIEALLPPLRD</sequence>
<feature type="transmembrane region" description="Helical" evidence="3">
    <location>
        <begin position="24"/>
        <end position="44"/>
    </location>
</feature>